<dbReference type="AlphaFoldDB" id="A0A8S1HXR9"/>
<evidence type="ECO:0000313" key="3">
    <source>
        <dbReference type="Proteomes" id="UP000835052"/>
    </source>
</evidence>
<accession>A0A8S1HXR9</accession>
<dbReference type="EMBL" id="CAJGYM010000291">
    <property type="protein sequence ID" value="CAD6200284.1"/>
    <property type="molecule type" value="Genomic_DNA"/>
</dbReference>
<evidence type="ECO:0000313" key="2">
    <source>
        <dbReference type="EMBL" id="CAD6200284.1"/>
    </source>
</evidence>
<protein>
    <submittedName>
        <fullName evidence="2">Uncharacterized protein</fullName>
    </submittedName>
</protein>
<keyword evidence="3" id="KW-1185">Reference proteome</keyword>
<comment type="caution">
    <text evidence="2">The sequence shown here is derived from an EMBL/GenBank/DDBJ whole genome shotgun (WGS) entry which is preliminary data.</text>
</comment>
<organism evidence="2 3">
    <name type="scientific">Caenorhabditis auriculariae</name>
    <dbReference type="NCBI Taxonomy" id="2777116"/>
    <lineage>
        <taxon>Eukaryota</taxon>
        <taxon>Metazoa</taxon>
        <taxon>Ecdysozoa</taxon>
        <taxon>Nematoda</taxon>
        <taxon>Chromadorea</taxon>
        <taxon>Rhabditida</taxon>
        <taxon>Rhabditina</taxon>
        <taxon>Rhabditomorpha</taxon>
        <taxon>Rhabditoidea</taxon>
        <taxon>Rhabditidae</taxon>
        <taxon>Peloderinae</taxon>
        <taxon>Caenorhabditis</taxon>
    </lineage>
</organism>
<feature type="region of interest" description="Disordered" evidence="1">
    <location>
        <begin position="70"/>
        <end position="108"/>
    </location>
</feature>
<name>A0A8S1HXR9_9PELO</name>
<proteinExistence type="predicted"/>
<gene>
    <name evidence="2" type="ORF">CAUJ_LOCUS16181</name>
</gene>
<sequence>MTDSLKIIMKFVDLNHSFVSKTSFCTEEMGTRVLCLLIMASTTVEMTLDEIIKLNRQQSHVKSNVAGTTWVQSGDRGSHKRRGRRGMRGHNSSWRHTGGRKRQAPPQNFEHYFGDSVPLRSQRASRRNAFKKNHTLSNHGTSAQRTLLIEVDHPILSHRGNSTHRRRNNNRVLYVPGQTQRLQVHYTNGHLEHGGTVIRQKTIARNARREFSVPNIQRRNQHRFINNNVGNGVSPRQRTSALKAWKERNERVRKAFFGRQPSKTPTDVGKFERFQPNVNPDTYFNFGRGFTM</sequence>
<evidence type="ECO:0000256" key="1">
    <source>
        <dbReference type="SAM" id="MobiDB-lite"/>
    </source>
</evidence>
<reference evidence="2" key="1">
    <citation type="submission" date="2020-10" db="EMBL/GenBank/DDBJ databases">
        <authorList>
            <person name="Kikuchi T."/>
        </authorList>
    </citation>
    <scope>NUCLEOTIDE SEQUENCE</scope>
    <source>
        <strain evidence="2">NKZ352</strain>
    </source>
</reference>
<dbReference type="Proteomes" id="UP000835052">
    <property type="component" value="Unassembled WGS sequence"/>
</dbReference>
<feature type="compositionally biased region" description="Basic residues" evidence="1">
    <location>
        <begin position="78"/>
        <end position="88"/>
    </location>
</feature>